<proteinExistence type="inferred from homology"/>
<dbReference type="InterPro" id="IPR000522">
    <property type="entry name" value="ABC_transptr_permease_BtuC"/>
</dbReference>
<feature type="transmembrane region" description="Helical" evidence="8">
    <location>
        <begin position="6"/>
        <end position="31"/>
    </location>
</feature>
<dbReference type="CDD" id="cd06550">
    <property type="entry name" value="TM_ABC_iron-siderophores_like"/>
    <property type="match status" value="1"/>
</dbReference>
<evidence type="ECO:0000256" key="1">
    <source>
        <dbReference type="ARBA" id="ARBA00004651"/>
    </source>
</evidence>
<accession>A0ABQ0C7G2</accession>
<evidence type="ECO:0000313" key="10">
    <source>
        <dbReference type="Proteomes" id="UP001628193"/>
    </source>
</evidence>
<keyword evidence="5 8" id="KW-0812">Transmembrane</keyword>
<keyword evidence="3" id="KW-0813">Transport</keyword>
<organism evidence="9 10">
    <name type="scientific">Candidatus Magnetaquiglobus chichijimensis</name>
    <dbReference type="NCBI Taxonomy" id="3141448"/>
    <lineage>
        <taxon>Bacteria</taxon>
        <taxon>Pseudomonadati</taxon>
        <taxon>Pseudomonadota</taxon>
        <taxon>Magnetococcia</taxon>
        <taxon>Magnetococcales</taxon>
        <taxon>Candidatus Magnetaquicoccaceae</taxon>
        <taxon>Candidatus Magnetaquiglobus</taxon>
    </lineage>
</organism>
<feature type="transmembrane region" description="Helical" evidence="8">
    <location>
        <begin position="114"/>
        <end position="134"/>
    </location>
</feature>
<evidence type="ECO:0000256" key="4">
    <source>
        <dbReference type="ARBA" id="ARBA00022475"/>
    </source>
</evidence>
<keyword evidence="10" id="KW-1185">Reference proteome</keyword>
<evidence type="ECO:0000256" key="7">
    <source>
        <dbReference type="ARBA" id="ARBA00023136"/>
    </source>
</evidence>
<keyword evidence="7 8" id="KW-0472">Membrane</keyword>
<dbReference type="Pfam" id="PF01032">
    <property type="entry name" value="FecCD"/>
    <property type="match status" value="1"/>
</dbReference>
<feature type="transmembrane region" description="Helical" evidence="8">
    <location>
        <begin position="140"/>
        <end position="163"/>
    </location>
</feature>
<evidence type="ECO:0000313" key="9">
    <source>
        <dbReference type="EMBL" id="GAB0056630.1"/>
    </source>
</evidence>
<dbReference type="PANTHER" id="PTHR30472">
    <property type="entry name" value="FERRIC ENTEROBACTIN TRANSPORT SYSTEM PERMEASE PROTEIN"/>
    <property type="match status" value="1"/>
</dbReference>
<keyword evidence="6 8" id="KW-1133">Transmembrane helix</keyword>
<keyword evidence="4" id="KW-1003">Cell membrane</keyword>
<evidence type="ECO:0000256" key="5">
    <source>
        <dbReference type="ARBA" id="ARBA00022692"/>
    </source>
</evidence>
<dbReference type="Gene3D" id="1.10.3470.10">
    <property type="entry name" value="ABC transporter involved in vitamin B12 uptake, BtuC"/>
    <property type="match status" value="1"/>
</dbReference>
<evidence type="ECO:0000256" key="6">
    <source>
        <dbReference type="ARBA" id="ARBA00022989"/>
    </source>
</evidence>
<sequence>MAWLPFLLFGAVVVFVAGLSFGGIGGGMAGIRDWLMGNGDPLFGRIVLELRLPRVAGAMAVGGLLALSGVLMQVLMRNPLADPYVLGLSGGAACGAILALAIGASGVWVDGGAWLGALVSMLVVLGLAGGPSGWEGGARLLLTGVVVASGWGAGVSFLLYLLPDERLRGALFWLMGDLGRGGDVWVLVGMLGVLLAVTWPLGRALNLLATGVERAASLGVAVKPLKMGLYLVASLAAATAVAAVGSIGFVGLVTPHLLRLAGCVDHRCLLPASVLLGGMLLTLADLLARTLIAPQQMPAGVLTALLGAPLFVWLLRRSGR</sequence>
<evidence type="ECO:0000256" key="8">
    <source>
        <dbReference type="SAM" id="Phobius"/>
    </source>
</evidence>
<feature type="transmembrane region" description="Helical" evidence="8">
    <location>
        <begin position="184"/>
        <end position="202"/>
    </location>
</feature>
<comment type="subcellular location">
    <subcellularLocation>
        <location evidence="1">Cell membrane</location>
        <topology evidence="1">Multi-pass membrane protein</topology>
    </subcellularLocation>
</comment>
<dbReference type="PANTHER" id="PTHR30472:SF25">
    <property type="entry name" value="ABC TRANSPORTER PERMEASE PROTEIN MJ0876-RELATED"/>
    <property type="match status" value="1"/>
</dbReference>
<reference evidence="9 10" key="1">
    <citation type="submission" date="2024-09" db="EMBL/GenBank/DDBJ databases">
        <title>Draft genome sequence of Candidatus Magnetaquicoccaceae bacterium FCR-1.</title>
        <authorList>
            <person name="Shimoshige H."/>
            <person name="Shimamura S."/>
            <person name="Taoka A."/>
            <person name="Kobayashi H."/>
            <person name="Maekawa T."/>
        </authorList>
    </citation>
    <scope>NUCLEOTIDE SEQUENCE [LARGE SCALE GENOMIC DNA]</scope>
    <source>
        <strain evidence="9 10">FCR-1</strain>
    </source>
</reference>
<protein>
    <submittedName>
        <fullName evidence="9">Hemin transport system permease protein HmuU</fullName>
    </submittedName>
</protein>
<dbReference type="Proteomes" id="UP001628193">
    <property type="component" value="Unassembled WGS sequence"/>
</dbReference>
<comment type="caution">
    <text evidence="9">The sequence shown here is derived from an EMBL/GenBank/DDBJ whole genome shotgun (WGS) entry which is preliminary data.</text>
</comment>
<feature type="transmembrane region" description="Helical" evidence="8">
    <location>
        <begin position="52"/>
        <end position="72"/>
    </location>
</feature>
<comment type="similarity">
    <text evidence="2">Belongs to the binding-protein-dependent transport system permease family. FecCD subfamily.</text>
</comment>
<feature type="transmembrane region" description="Helical" evidence="8">
    <location>
        <begin position="297"/>
        <end position="315"/>
    </location>
</feature>
<feature type="transmembrane region" description="Helical" evidence="8">
    <location>
        <begin position="84"/>
        <end position="102"/>
    </location>
</feature>
<dbReference type="InterPro" id="IPR037294">
    <property type="entry name" value="ABC_BtuC-like"/>
</dbReference>
<dbReference type="EMBL" id="BAAFGK010000004">
    <property type="protein sequence ID" value="GAB0056630.1"/>
    <property type="molecule type" value="Genomic_DNA"/>
</dbReference>
<evidence type="ECO:0000256" key="2">
    <source>
        <dbReference type="ARBA" id="ARBA00007935"/>
    </source>
</evidence>
<name>A0ABQ0C7G2_9PROT</name>
<feature type="transmembrane region" description="Helical" evidence="8">
    <location>
        <begin position="229"/>
        <end position="257"/>
    </location>
</feature>
<gene>
    <name evidence="9" type="primary">hmuU</name>
    <name evidence="9" type="ORF">SIID45300_00938</name>
</gene>
<dbReference type="SUPFAM" id="SSF81345">
    <property type="entry name" value="ABC transporter involved in vitamin B12 uptake, BtuC"/>
    <property type="match status" value="1"/>
</dbReference>
<evidence type="ECO:0000256" key="3">
    <source>
        <dbReference type="ARBA" id="ARBA00022448"/>
    </source>
</evidence>